<evidence type="ECO:0000259" key="3">
    <source>
        <dbReference type="Pfam" id="PF00188"/>
    </source>
</evidence>
<sequence>MLAPDPASTSVPAPRARPHRDPYRDAPVGAGRRAYRTLVVVLLGAVVAAGTLLAPGSARAGGAAGTRAATAAAPAPTVDARAVRKGTRLAVKPNRISNGQVVRVRGKVPGGPRKIRVQVHHGKGAWQRVATTRTRKTGTFNVRVALSVPASVSRLKVRVLAPRAKVRGKKRAAAVTPSRVVISRGAPIGTTTERQVLTLANRERAAAGCGPLVMEARLRAAARGHSADMAARNYFSHDSLDGRTFADRIEAAGYRSWQLLGENIAAGQRSATEVMRDWMNSPGHRRNILNCSFTEIGVGHVVRARDGRAYWTQDFGRR</sequence>
<evidence type="ECO:0000256" key="2">
    <source>
        <dbReference type="SAM" id="Phobius"/>
    </source>
</evidence>
<dbReference type="InterPro" id="IPR035940">
    <property type="entry name" value="CAP_sf"/>
</dbReference>
<gene>
    <name evidence="4" type="ORF">JK386_07195</name>
</gene>
<keyword evidence="2" id="KW-0472">Membrane</keyword>
<dbReference type="CDD" id="cd05379">
    <property type="entry name" value="CAP_bacterial"/>
    <property type="match status" value="1"/>
</dbReference>
<dbReference type="Pfam" id="PF00188">
    <property type="entry name" value="CAP"/>
    <property type="match status" value="1"/>
</dbReference>
<name>A0A939BSJ1_9ACTN</name>
<feature type="domain" description="SCP" evidence="3">
    <location>
        <begin position="199"/>
        <end position="315"/>
    </location>
</feature>
<dbReference type="Gene3D" id="3.40.33.10">
    <property type="entry name" value="CAP"/>
    <property type="match status" value="1"/>
</dbReference>
<evidence type="ECO:0000313" key="4">
    <source>
        <dbReference type="EMBL" id="MBM9459684.1"/>
    </source>
</evidence>
<comment type="caution">
    <text evidence="4">The sequence shown here is derived from an EMBL/GenBank/DDBJ whole genome shotgun (WGS) entry which is preliminary data.</text>
</comment>
<dbReference type="InterPro" id="IPR014044">
    <property type="entry name" value="CAP_dom"/>
</dbReference>
<dbReference type="AlphaFoldDB" id="A0A939BSJ1"/>
<feature type="transmembrane region" description="Helical" evidence="2">
    <location>
        <begin position="34"/>
        <end position="54"/>
    </location>
</feature>
<protein>
    <submittedName>
        <fullName evidence="4">CAP domain-containing protein</fullName>
    </submittedName>
</protein>
<feature type="region of interest" description="Disordered" evidence="1">
    <location>
        <begin position="1"/>
        <end position="28"/>
    </location>
</feature>
<dbReference type="SUPFAM" id="SSF55797">
    <property type="entry name" value="PR-1-like"/>
    <property type="match status" value="1"/>
</dbReference>
<dbReference type="Proteomes" id="UP000663791">
    <property type="component" value="Unassembled WGS sequence"/>
</dbReference>
<dbReference type="EMBL" id="JAERTX010000005">
    <property type="protein sequence ID" value="MBM9459684.1"/>
    <property type="molecule type" value="Genomic_DNA"/>
</dbReference>
<evidence type="ECO:0000313" key="5">
    <source>
        <dbReference type="Proteomes" id="UP000663791"/>
    </source>
</evidence>
<dbReference type="PANTHER" id="PTHR31157">
    <property type="entry name" value="SCP DOMAIN-CONTAINING PROTEIN"/>
    <property type="match status" value="1"/>
</dbReference>
<keyword evidence="2" id="KW-0812">Transmembrane</keyword>
<keyword evidence="2" id="KW-1133">Transmembrane helix</keyword>
<dbReference type="RefSeq" id="WP_205290989.1">
    <property type="nucleotide sequence ID" value="NZ_CP074406.1"/>
</dbReference>
<dbReference type="PANTHER" id="PTHR31157:SF1">
    <property type="entry name" value="SCP DOMAIN-CONTAINING PROTEIN"/>
    <property type="match status" value="1"/>
</dbReference>
<evidence type="ECO:0000256" key="1">
    <source>
        <dbReference type="SAM" id="MobiDB-lite"/>
    </source>
</evidence>
<keyword evidence="5" id="KW-1185">Reference proteome</keyword>
<reference evidence="4" key="1">
    <citation type="submission" date="2021-01" db="EMBL/GenBank/DDBJ databases">
        <title>Novel species in genus Nocardioides.</title>
        <authorList>
            <person name="Zhang G."/>
        </authorList>
    </citation>
    <scope>NUCLEOTIDE SEQUENCE</scope>
    <source>
        <strain evidence="4">Zg-536</strain>
    </source>
</reference>
<accession>A0A939BSJ1</accession>
<proteinExistence type="predicted"/>
<organism evidence="4 5">
    <name type="scientific">Nocardioides faecalis</name>
    <dbReference type="NCBI Taxonomy" id="2803858"/>
    <lineage>
        <taxon>Bacteria</taxon>
        <taxon>Bacillati</taxon>
        <taxon>Actinomycetota</taxon>
        <taxon>Actinomycetes</taxon>
        <taxon>Propionibacteriales</taxon>
        <taxon>Nocardioidaceae</taxon>
        <taxon>Nocardioides</taxon>
    </lineage>
</organism>